<reference evidence="3 4" key="1">
    <citation type="submission" date="2019-02" db="EMBL/GenBank/DDBJ databases">
        <title>Deep-cultivation of Planctomycetes and their phenomic and genomic characterization uncovers novel biology.</title>
        <authorList>
            <person name="Wiegand S."/>
            <person name="Jogler M."/>
            <person name="Boedeker C."/>
            <person name="Pinto D."/>
            <person name="Vollmers J."/>
            <person name="Rivas-Marin E."/>
            <person name="Kohn T."/>
            <person name="Peeters S.H."/>
            <person name="Heuer A."/>
            <person name="Rast P."/>
            <person name="Oberbeckmann S."/>
            <person name="Bunk B."/>
            <person name="Jeske O."/>
            <person name="Meyerdierks A."/>
            <person name="Storesund J.E."/>
            <person name="Kallscheuer N."/>
            <person name="Luecker S."/>
            <person name="Lage O.M."/>
            <person name="Pohl T."/>
            <person name="Merkel B.J."/>
            <person name="Hornburger P."/>
            <person name="Mueller R.-W."/>
            <person name="Bruemmer F."/>
            <person name="Labrenz M."/>
            <person name="Spormann A.M."/>
            <person name="Op Den Camp H."/>
            <person name="Overmann J."/>
            <person name="Amann R."/>
            <person name="Jetten M.S.M."/>
            <person name="Mascher T."/>
            <person name="Medema M.H."/>
            <person name="Devos D.P."/>
            <person name="Kaster A.-K."/>
            <person name="Ovreas L."/>
            <person name="Rohde M."/>
            <person name="Galperin M.Y."/>
            <person name="Jogler C."/>
        </authorList>
    </citation>
    <scope>NUCLEOTIDE SEQUENCE [LARGE SCALE GENOMIC DNA]</scope>
    <source>
        <strain evidence="3 4">Enr8</strain>
    </source>
</reference>
<dbReference type="GO" id="GO:0016209">
    <property type="term" value="F:antioxidant activity"/>
    <property type="evidence" value="ECO:0007669"/>
    <property type="project" value="InterPro"/>
</dbReference>
<keyword evidence="1" id="KW-0732">Signal</keyword>
<sequence precursor="true">MKTIMSLTTLAFAAIMTSGLAAEELKVGAVAPSFEVETVNEGMIKLDDFRGKKLVLAFNRAHWCPYCMKQIKDIQANYGKIKEAGAEVLVIFREEEDGEKGLEEVKKTTGAEFPLGLDLTAVETKPYSQEGFTTYVIDAEGKISQVLPGTKPDRPLANKILSALK</sequence>
<gene>
    <name evidence="3" type="primary">resA_8</name>
    <name evidence="3" type="ORF">Enr8_47430</name>
</gene>
<dbReference type="Pfam" id="PF00578">
    <property type="entry name" value="AhpC-TSA"/>
    <property type="match status" value="1"/>
</dbReference>
<dbReference type="InterPro" id="IPR013766">
    <property type="entry name" value="Thioredoxin_domain"/>
</dbReference>
<dbReference type="InterPro" id="IPR050553">
    <property type="entry name" value="Thioredoxin_ResA/DsbE_sf"/>
</dbReference>
<name>A0A5C5UUS0_9BACT</name>
<evidence type="ECO:0000313" key="4">
    <source>
        <dbReference type="Proteomes" id="UP000318878"/>
    </source>
</evidence>
<dbReference type="CDD" id="cd02966">
    <property type="entry name" value="TlpA_like_family"/>
    <property type="match status" value="1"/>
</dbReference>
<feature type="chain" id="PRO_5022771286" evidence="1">
    <location>
        <begin position="22"/>
        <end position="165"/>
    </location>
</feature>
<feature type="domain" description="Thioredoxin" evidence="2">
    <location>
        <begin position="25"/>
        <end position="165"/>
    </location>
</feature>
<dbReference type="InterPro" id="IPR036249">
    <property type="entry name" value="Thioredoxin-like_sf"/>
</dbReference>
<dbReference type="GO" id="GO:0016491">
    <property type="term" value="F:oxidoreductase activity"/>
    <property type="evidence" value="ECO:0007669"/>
    <property type="project" value="InterPro"/>
</dbReference>
<feature type="signal peptide" evidence="1">
    <location>
        <begin position="1"/>
        <end position="21"/>
    </location>
</feature>
<comment type="caution">
    <text evidence="3">The sequence shown here is derived from an EMBL/GenBank/DDBJ whole genome shotgun (WGS) entry which is preliminary data.</text>
</comment>
<keyword evidence="4" id="KW-1185">Reference proteome</keyword>
<dbReference type="Gene3D" id="3.40.30.10">
    <property type="entry name" value="Glutaredoxin"/>
    <property type="match status" value="1"/>
</dbReference>
<evidence type="ECO:0000313" key="3">
    <source>
        <dbReference type="EMBL" id="TWT30086.1"/>
    </source>
</evidence>
<organism evidence="3 4">
    <name type="scientific">Blastopirellula retiformator</name>
    <dbReference type="NCBI Taxonomy" id="2527970"/>
    <lineage>
        <taxon>Bacteria</taxon>
        <taxon>Pseudomonadati</taxon>
        <taxon>Planctomycetota</taxon>
        <taxon>Planctomycetia</taxon>
        <taxon>Pirellulales</taxon>
        <taxon>Pirellulaceae</taxon>
        <taxon>Blastopirellula</taxon>
    </lineage>
</organism>
<dbReference type="AlphaFoldDB" id="A0A5C5UUS0"/>
<evidence type="ECO:0000259" key="2">
    <source>
        <dbReference type="PROSITE" id="PS51352"/>
    </source>
</evidence>
<dbReference type="Proteomes" id="UP000318878">
    <property type="component" value="Unassembled WGS sequence"/>
</dbReference>
<dbReference type="OrthoDB" id="9809746at2"/>
<dbReference type="InterPro" id="IPR000866">
    <property type="entry name" value="AhpC/TSA"/>
</dbReference>
<dbReference type="PANTHER" id="PTHR42852">
    <property type="entry name" value="THIOL:DISULFIDE INTERCHANGE PROTEIN DSBE"/>
    <property type="match status" value="1"/>
</dbReference>
<dbReference type="EMBL" id="SJPF01000006">
    <property type="protein sequence ID" value="TWT30086.1"/>
    <property type="molecule type" value="Genomic_DNA"/>
</dbReference>
<protein>
    <submittedName>
        <fullName evidence="3">Thiol-disulfide oxidoreductase ResA</fullName>
    </submittedName>
</protein>
<proteinExistence type="predicted"/>
<dbReference type="SUPFAM" id="SSF52833">
    <property type="entry name" value="Thioredoxin-like"/>
    <property type="match status" value="1"/>
</dbReference>
<dbReference type="PROSITE" id="PS51352">
    <property type="entry name" value="THIOREDOXIN_2"/>
    <property type="match status" value="1"/>
</dbReference>
<evidence type="ECO:0000256" key="1">
    <source>
        <dbReference type="SAM" id="SignalP"/>
    </source>
</evidence>
<accession>A0A5C5UUS0</accession>